<keyword evidence="7" id="KW-0509">mRNA transport</keyword>
<keyword evidence="12" id="KW-0906">Nuclear pore complex</keyword>
<dbReference type="InterPro" id="IPR045255">
    <property type="entry name" value="RanBP1-like"/>
</dbReference>
<keyword evidence="13" id="KW-0472">Membrane</keyword>
<dbReference type="FunFam" id="2.30.29.30:FF:000179">
    <property type="entry name" value="Nuclear pore complex protein Nup50"/>
    <property type="match status" value="1"/>
</dbReference>
<dbReference type="SUPFAM" id="SSF50729">
    <property type="entry name" value="PH domain-like"/>
    <property type="match status" value="1"/>
</dbReference>
<evidence type="ECO:0000256" key="3">
    <source>
        <dbReference type="ARBA" id="ARBA00022448"/>
    </source>
</evidence>
<evidence type="ECO:0000256" key="10">
    <source>
        <dbReference type="ARBA" id="ARBA00022990"/>
    </source>
</evidence>
<dbReference type="InterPro" id="IPR000156">
    <property type="entry name" value="Ran_bind_dom"/>
</dbReference>
<dbReference type="PANTHER" id="PTHR23138:SF141">
    <property type="entry name" value="NUCLEAR PORE COMPLEX PROTEIN NUP50"/>
    <property type="match status" value="1"/>
</dbReference>
<evidence type="ECO:0000256" key="6">
    <source>
        <dbReference type="ARBA" id="ARBA00022737"/>
    </source>
</evidence>
<keyword evidence="3" id="KW-0813">Transport</keyword>
<evidence type="ECO:0000256" key="14">
    <source>
        <dbReference type="ARBA" id="ARBA00023242"/>
    </source>
</evidence>
<evidence type="ECO:0000256" key="18">
    <source>
        <dbReference type="ARBA" id="ARBA00081490"/>
    </source>
</evidence>
<keyword evidence="8" id="KW-0832">Ubl conjugation</keyword>
<dbReference type="Proteomes" id="UP001239994">
    <property type="component" value="Unassembled WGS sequence"/>
</dbReference>
<keyword evidence="14" id="KW-0539">Nucleus</keyword>
<dbReference type="Pfam" id="PF00638">
    <property type="entry name" value="Ran_BP1"/>
    <property type="match status" value="1"/>
</dbReference>
<dbReference type="EMBL" id="JAROKS010000021">
    <property type="protein sequence ID" value="KAK1790522.1"/>
    <property type="molecule type" value="Genomic_DNA"/>
</dbReference>
<keyword evidence="4" id="KW-1017">Isopeptide bond</keyword>
<comment type="subcellular location">
    <subcellularLocation>
        <location evidence="2">Nucleus membrane</location>
        <topology evidence="2">Peripheral membrane protein</topology>
        <orientation evidence="2">Nucleoplasmic side</orientation>
    </subcellularLocation>
    <subcellularLocation>
        <location evidence="1">Nucleus</location>
        <location evidence="1">Nuclear pore complex</location>
    </subcellularLocation>
</comment>
<evidence type="ECO:0000313" key="23">
    <source>
        <dbReference type="Proteomes" id="UP001239994"/>
    </source>
</evidence>
<dbReference type="GO" id="GO:0005643">
    <property type="term" value="C:nuclear pore"/>
    <property type="evidence" value="ECO:0007669"/>
    <property type="project" value="UniProtKB-SubCell"/>
</dbReference>
<feature type="region of interest" description="Disordered" evidence="20">
    <location>
        <begin position="291"/>
        <end position="337"/>
    </location>
</feature>
<dbReference type="GO" id="GO:0031965">
    <property type="term" value="C:nuclear membrane"/>
    <property type="evidence" value="ECO:0007669"/>
    <property type="project" value="UniProtKB-SubCell"/>
</dbReference>
<dbReference type="Pfam" id="PF08911">
    <property type="entry name" value="NUP50"/>
    <property type="match status" value="1"/>
</dbReference>
<dbReference type="PROSITE" id="PS50196">
    <property type="entry name" value="RANBD1"/>
    <property type="match status" value="1"/>
</dbReference>
<dbReference type="CDD" id="cd13170">
    <property type="entry name" value="RanBD_NUP50"/>
    <property type="match status" value="1"/>
</dbReference>
<evidence type="ECO:0000256" key="9">
    <source>
        <dbReference type="ARBA" id="ARBA00022927"/>
    </source>
</evidence>
<proteinExistence type="predicted"/>
<accession>A0AAD8Z0Y1</accession>
<evidence type="ECO:0000256" key="1">
    <source>
        <dbReference type="ARBA" id="ARBA00004567"/>
    </source>
</evidence>
<dbReference type="InterPro" id="IPR011993">
    <property type="entry name" value="PH-like_dom_sf"/>
</dbReference>
<feature type="compositionally biased region" description="Polar residues" evidence="20">
    <location>
        <begin position="291"/>
        <end position="322"/>
    </location>
</feature>
<evidence type="ECO:0000256" key="7">
    <source>
        <dbReference type="ARBA" id="ARBA00022816"/>
    </source>
</evidence>
<dbReference type="Gene3D" id="2.30.29.30">
    <property type="entry name" value="Pleckstrin-homology domain (PH domain)/Phosphotyrosine-binding domain (PTB)"/>
    <property type="match status" value="1"/>
</dbReference>
<keyword evidence="5" id="KW-0597">Phosphoprotein</keyword>
<evidence type="ECO:0000256" key="13">
    <source>
        <dbReference type="ARBA" id="ARBA00023136"/>
    </source>
</evidence>
<reference evidence="22" key="1">
    <citation type="submission" date="2023-03" db="EMBL/GenBank/DDBJ databases">
        <title>Electrophorus voltai genome.</title>
        <authorList>
            <person name="Bian C."/>
        </authorList>
    </citation>
    <scope>NUCLEOTIDE SEQUENCE</scope>
    <source>
        <strain evidence="22">CB-2022</strain>
        <tissue evidence="22">Muscle</tissue>
    </source>
</reference>
<feature type="region of interest" description="Disordered" evidence="20">
    <location>
        <begin position="385"/>
        <end position="429"/>
    </location>
</feature>
<name>A0AAD8Z0Y1_9TELE</name>
<dbReference type="AlphaFoldDB" id="A0AAD8Z0Y1"/>
<feature type="region of interest" description="Disordered" evidence="20">
    <location>
        <begin position="529"/>
        <end position="550"/>
    </location>
</feature>
<evidence type="ECO:0000256" key="4">
    <source>
        <dbReference type="ARBA" id="ARBA00022499"/>
    </source>
</evidence>
<keyword evidence="11" id="KW-0811">Translocation</keyword>
<keyword evidence="23" id="KW-1185">Reference proteome</keyword>
<evidence type="ECO:0000259" key="21">
    <source>
        <dbReference type="PROSITE" id="PS50196"/>
    </source>
</evidence>
<organism evidence="22 23">
    <name type="scientific">Electrophorus voltai</name>
    <dbReference type="NCBI Taxonomy" id="2609070"/>
    <lineage>
        <taxon>Eukaryota</taxon>
        <taxon>Metazoa</taxon>
        <taxon>Chordata</taxon>
        <taxon>Craniata</taxon>
        <taxon>Vertebrata</taxon>
        <taxon>Euteleostomi</taxon>
        <taxon>Actinopterygii</taxon>
        <taxon>Neopterygii</taxon>
        <taxon>Teleostei</taxon>
        <taxon>Ostariophysi</taxon>
        <taxon>Gymnotiformes</taxon>
        <taxon>Gymnotoidei</taxon>
        <taxon>Gymnotidae</taxon>
        <taxon>Electrophorus</taxon>
    </lineage>
</organism>
<evidence type="ECO:0000256" key="8">
    <source>
        <dbReference type="ARBA" id="ARBA00022843"/>
    </source>
</evidence>
<evidence type="ECO:0000256" key="15">
    <source>
        <dbReference type="ARBA" id="ARBA00054952"/>
    </source>
</evidence>
<feature type="compositionally biased region" description="Polar residues" evidence="20">
    <location>
        <begin position="409"/>
        <end position="422"/>
    </location>
</feature>
<evidence type="ECO:0000256" key="5">
    <source>
        <dbReference type="ARBA" id="ARBA00022553"/>
    </source>
</evidence>
<evidence type="ECO:0000256" key="17">
    <source>
        <dbReference type="ARBA" id="ARBA00079821"/>
    </source>
</evidence>
<protein>
    <recommendedName>
        <fullName evidence="16">Nuclear pore complex protein Nup50</fullName>
    </recommendedName>
    <alternativeName>
        <fullName evidence="17">50 kDa nucleoporin</fullName>
    </alternativeName>
    <alternativeName>
        <fullName evidence="18">Nuclear pore-associated protein 60 kDa-like</fullName>
    </alternativeName>
    <alternativeName>
        <fullName evidence="19">Nucleoporin Nup50</fullName>
    </alternativeName>
</protein>
<dbReference type="InterPro" id="IPR015007">
    <property type="entry name" value="NUP2/50/61"/>
</dbReference>
<feature type="region of interest" description="Disordered" evidence="20">
    <location>
        <begin position="444"/>
        <end position="470"/>
    </location>
</feature>
<evidence type="ECO:0000256" key="20">
    <source>
        <dbReference type="SAM" id="MobiDB-lite"/>
    </source>
</evidence>
<dbReference type="PANTHER" id="PTHR23138">
    <property type="entry name" value="RAN BINDING PROTEIN"/>
    <property type="match status" value="1"/>
</dbReference>
<comment type="caution">
    <text evidence="22">The sequence shown here is derived from an EMBL/GenBank/DDBJ whole genome shotgun (WGS) entry which is preliminary data.</text>
</comment>
<keyword evidence="9" id="KW-0653">Protein transport</keyword>
<dbReference type="SMART" id="SM00160">
    <property type="entry name" value="RanBD"/>
    <property type="match status" value="1"/>
</dbReference>
<gene>
    <name evidence="22" type="ORF">P4O66_014408</name>
</gene>
<sequence length="671" mass="69847">MRADGALWTTGQASLWAINRCRTTGVQEIDVGKAGEERCPQARAPKQGHELNGTCEPPAGLESHYIMPERSPRACASAGRLPQLLVLVSYRIVLRLGRGPPPSGVIEPPSHDLTGLKAVHSVWIGPRTPVPAPLSYIMELCEMGAEGKTQALSNITNWLANDGIPQKCLQDLGSVMAKRIAEKELTDRNWDQEDEGEEAGTFSVASEDVMKNRAIKKAKRRNIGTEGECGGAFKGFKGFSLTSSAPAGGGAFASFGNGTGFKALSGLTNGSVASVTPSFGGFNSPANTKANTGSLSFNGPASSKPTDSTDITSNGSTPNLAASSGGSGGSGSSSSSKEYNRQLTALNCSVRDWITKHVNDNPLCDLNPIFRDYERHLASIEQKYGSGSAAATGQVDTGAKQDTGGEAQPQLQSGSTTATPSFPSGAGVMEAAAGGSTASALFSFTKDKDNPAPEKSSSPASAPPPAGVTFNFGQKLDSSVLGSLTSGGASGFSFSSSSSSSSSMSLFGGTAGTGTPAAAFSFTAAKTEASGSSQTADENGADEESDEPPVPVVKEIKEKDAFYSKKCKLFYKKDGEFKEKGVGTLHLKLVSEGKLQLLVRADTNLGNILLNIMVPSSMPCTRTGKNNVMVVCVPNPPVDDKNPTTPVPMLIRVKTAEDADELHKILQEKKA</sequence>
<comment type="function">
    <text evidence="15">Component of the nuclear pore complex that has a direct role in nuclear protein import. Actively displaces NLSs from importin-alpha, and facilitates disassembly of the importin-alpha:beta-cargo complex and importin recycling. Interacts with regulatory proteins of cell cycle progression including CDKN1B. This interaction is required for correct intracellular transport and degradation of CDKN1B.</text>
</comment>
<dbReference type="GO" id="GO:0006606">
    <property type="term" value="P:protein import into nucleus"/>
    <property type="evidence" value="ECO:0007669"/>
    <property type="project" value="TreeGrafter"/>
</dbReference>
<evidence type="ECO:0000313" key="22">
    <source>
        <dbReference type="EMBL" id="KAK1790522.1"/>
    </source>
</evidence>
<feature type="domain" description="RanBD1" evidence="21">
    <location>
        <begin position="557"/>
        <end position="671"/>
    </location>
</feature>
<keyword evidence="6" id="KW-0677">Repeat</keyword>
<evidence type="ECO:0000256" key="16">
    <source>
        <dbReference type="ARBA" id="ARBA00069163"/>
    </source>
</evidence>
<evidence type="ECO:0000256" key="11">
    <source>
        <dbReference type="ARBA" id="ARBA00023010"/>
    </source>
</evidence>
<dbReference type="GO" id="GO:0051028">
    <property type="term" value="P:mRNA transport"/>
    <property type="evidence" value="ECO:0007669"/>
    <property type="project" value="UniProtKB-KW"/>
</dbReference>
<evidence type="ECO:0000256" key="2">
    <source>
        <dbReference type="ARBA" id="ARBA00004620"/>
    </source>
</evidence>
<evidence type="ECO:0000256" key="19">
    <source>
        <dbReference type="ARBA" id="ARBA00081812"/>
    </source>
</evidence>
<evidence type="ECO:0000256" key="12">
    <source>
        <dbReference type="ARBA" id="ARBA00023132"/>
    </source>
</evidence>
<keyword evidence="10" id="KW-0007">Acetylation</keyword>